<dbReference type="EMBL" id="JADCUA010000034">
    <property type="protein sequence ID" value="KAH9829938.1"/>
    <property type="molecule type" value="Genomic_DNA"/>
</dbReference>
<gene>
    <name evidence="4" type="ORF">C8Q71DRAFT_787976</name>
</gene>
<evidence type="ECO:0000313" key="4">
    <source>
        <dbReference type="EMBL" id="KAH9829938.1"/>
    </source>
</evidence>
<dbReference type="Proteomes" id="UP000814176">
    <property type="component" value="Unassembled WGS sequence"/>
</dbReference>
<sequence>MSEPHRTHRTPKISAPHPVVRSPYFHCGPTRAEHLGTLPVLDALLSDCESEEREPDKSPYRRSRHFSPKTSALRSLSQTLPAPRAGEPAPGSLASPIACGAQTALQTHRSLSRNVAYSNFYDAFMRSFNGLYRAKPVLIQEHVAVDPWKLLVAVTLLNKTAGSNAIPVFFDLIEEWTTAHALAQACPCAVEERIRHLGLGKSRTKRLIKLSQAYLEYPPRHGVLRPSRCYITVRTRMRSADSENSAPPIIRRRYPPTCISHLPGSGPYALDSYRIFCGGSGEWKDVRPADKELAKYLKWKWAVAEFRRWDPFDGPGESIDLAYMQHLSVTLQCRTHTTSS</sequence>
<dbReference type="Gene3D" id="1.10.340.30">
    <property type="entry name" value="Hypothetical protein, domain 2"/>
    <property type="match status" value="1"/>
</dbReference>
<feature type="region of interest" description="Disordered" evidence="3">
    <location>
        <begin position="49"/>
        <end position="74"/>
    </location>
</feature>
<dbReference type="GeneID" id="72005924"/>
<dbReference type="PANTHER" id="PTHR15074">
    <property type="entry name" value="METHYL-CPG-BINDING PROTEIN"/>
    <property type="match status" value="1"/>
</dbReference>
<dbReference type="RefSeq" id="XP_047773301.1">
    <property type="nucleotide sequence ID" value="XM_047925192.1"/>
</dbReference>
<comment type="caution">
    <text evidence="4">The sequence shown here is derived from an EMBL/GenBank/DDBJ whole genome shotgun (WGS) entry which is preliminary data.</text>
</comment>
<comment type="subcellular location">
    <subcellularLocation>
        <location evidence="1">Nucleus</location>
    </subcellularLocation>
</comment>
<dbReference type="PANTHER" id="PTHR15074:SF0">
    <property type="entry name" value="METHYL-CPG-BINDING DOMAIN PROTEIN 4-LIKE PROTEIN"/>
    <property type="match status" value="1"/>
</dbReference>
<feature type="region of interest" description="Disordered" evidence="3">
    <location>
        <begin position="1"/>
        <end position="20"/>
    </location>
</feature>
<dbReference type="InterPro" id="IPR011257">
    <property type="entry name" value="DNA_glycosylase"/>
</dbReference>
<keyword evidence="2" id="KW-0539">Nucleus</keyword>
<evidence type="ECO:0000256" key="2">
    <source>
        <dbReference type="ARBA" id="ARBA00023242"/>
    </source>
</evidence>
<proteinExistence type="predicted"/>
<accession>A0ABQ8K145</accession>
<feature type="compositionally biased region" description="Basic residues" evidence="3">
    <location>
        <begin position="1"/>
        <end position="11"/>
    </location>
</feature>
<name>A0ABQ8K145_9APHY</name>
<dbReference type="InterPro" id="IPR045138">
    <property type="entry name" value="MeCP2/MBD4"/>
</dbReference>
<dbReference type="SUPFAM" id="SSF48150">
    <property type="entry name" value="DNA-glycosylase"/>
    <property type="match status" value="1"/>
</dbReference>
<evidence type="ECO:0000256" key="1">
    <source>
        <dbReference type="ARBA" id="ARBA00004123"/>
    </source>
</evidence>
<organism evidence="4 5">
    <name type="scientific">Rhodofomes roseus</name>
    <dbReference type="NCBI Taxonomy" id="34475"/>
    <lineage>
        <taxon>Eukaryota</taxon>
        <taxon>Fungi</taxon>
        <taxon>Dikarya</taxon>
        <taxon>Basidiomycota</taxon>
        <taxon>Agaricomycotina</taxon>
        <taxon>Agaricomycetes</taxon>
        <taxon>Polyporales</taxon>
        <taxon>Rhodofomes</taxon>
    </lineage>
</organism>
<keyword evidence="5" id="KW-1185">Reference proteome</keyword>
<protein>
    <submittedName>
        <fullName evidence="4">DNA glycosylase</fullName>
    </submittedName>
</protein>
<evidence type="ECO:0000313" key="5">
    <source>
        <dbReference type="Proteomes" id="UP000814176"/>
    </source>
</evidence>
<reference evidence="4 5" key="1">
    <citation type="journal article" date="2021" name="Environ. Microbiol.">
        <title>Gene family expansions and transcriptome signatures uncover fungal adaptations to wood decay.</title>
        <authorList>
            <person name="Hage H."/>
            <person name="Miyauchi S."/>
            <person name="Viragh M."/>
            <person name="Drula E."/>
            <person name="Min B."/>
            <person name="Chaduli D."/>
            <person name="Navarro D."/>
            <person name="Favel A."/>
            <person name="Norest M."/>
            <person name="Lesage-Meessen L."/>
            <person name="Balint B."/>
            <person name="Merenyi Z."/>
            <person name="de Eugenio L."/>
            <person name="Morin E."/>
            <person name="Martinez A.T."/>
            <person name="Baldrian P."/>
            <person name="Stursova M."/>
            <person name="Martinez M.J."/>
            <person name="Novotny C."/>
            <person name="Magnuson J.K."/>
            <person name="Spatafora J.W."/>
            <person name="Maurice S."/>
            <person name="Pangilinan J."/>
            <person name="Andreopoulos W."/>
            <person name="LaButti K."/>
            <person name="Hundley H."/>
            <person name="Na H."/>
            <person name="Kuo A."/>
            <person name="Barry K."/>
            <person name="Lipzen A."/>
            <person name="Henrissat B."/>
            <person name="Riley R."/>
            <person name="Ahrendt S."/>
            <person name="Nagy L.G."/>
            <person name="Grigoriev I.V."/>
            <person name="Martin F."/>
            <person name="Rosso M.N."/>
        </authorList>
    </citation>
    <scope>NUCLEOTIDE SEQUENCE [LARGE SCALE GENOMIC DNA]</scope>
    <source>
        <strain evidence="4 5">CIRM-BRFM 1785</strain>
    </source>
</reference>
<evidence type="ECO:0000256" key="3">
    <source>
        <dbReference type="SAM" id="MobiDB-lite"/>
    </source>
</evidence>